<dbReference type="InterPro" id="IPR055414">
    <property type="entry name" value="LRR_R13L4/SHOC2-like"/>
</dbReference>
<evidence type="ECO:0000256" key="1">
    <source>
        <dbReference type="ARBA" id="ARBA00022737"/>
    </source>
</evidence>
<evidence type="ECO:0000259" key="4">
    <source>
        <dbReference type="Pfam" id="PF23598"/>
    </source>
</evidence>
<keyword evidence="2" id="KW-0611">Plant defense</keyword>
<dbReference type="InterPro" id="IPR032675">
    <property type="entry name" value="LRR_dom_sf"/>
</dbReference>
<evidence type="ECO:0000256" key="2">
    <source>
        <dbReference type="ARBA" id="ARBA00022821"/>
    </source>
</evidence>
<feature type="compositionally biased region" description="Basic and acidic residues" evidence="3">
    <location>
        <begin position="529"/>
        <end position="538"/>
    </location>
</feature>
<evidence type="ECO:0000256" key="3">
    <source>
        <dbReference type="SAM" id="MobiDB-lite"/>
    </source>
</evidence>
<keyword evidence="1" id="KW-0677">Repeat</keyword>
<dbReference type="Gene3D" id="1.10.10.10">
    <property type="entry name" value="Winged helix-like DNA-binding domain superfamily/Winged helix DNA-binding domain"/>
    <property type="match status" value="1"/>
</dbReference>
<dbReference type="InterPro" id="IPR036388">
    <property type="entry name" value="WH-like_DNA-bd_sf"/>
</dbReference>
<feature type="compositionally biased region" description="Acidic residues" evidence="3">
    <location>
        <begin position="539"/>
        <end position="551"/>
    </location>
</feature>
<name>A0A9E7KU72_9LILI</name>
<sequence>MSCGRDTKPPSPQPSPVPRFLLPTMFPCGGSSVEVVSRLMKRLEEAKGLVPDPEGASSRDVPTKFDEIKEKMERLREVLWKFKGKEETAMDKLAHVFRHVDELVRLARSETESQLQQFNSKLDEIVKNIDFKIADLEAKPMDSSGEQDSNAEEEEEDFPLERQIQESPAWAHLVLVVDSFETQLKLCLFCLTVFPANAVLKKRLLIHWWMGEGIAKSSEDGKKCFDQLVSKGLIITIKKKHCDKVHYFRIQSWIRRLLITVAKSNGFLNFDQDGRPSNDYSWSRRACLPLKQNPIRDDAEHRLLTVYNVSERHVDFEPTWLVNKCEMTTMQLGRWQDSDQKHRIEVKNDEFLKGLHNCKSLRYMSLRGVWRVETLPDSIGKLTKLVVLDLRACHNLEKLPKAIGSAKKLQYLDVSECFRLDKMPKSIACLSDLEVLKGFFLMSDPSDKHVCHLHDLAKLTKLRKLSINIGSWIAEKELENVGELKKLTTLVITWSVFRKKEGDADSTRGAEKPSQEQEQQQSDDTATEDLPRKSKQSSDADDDEDEHEDTDTTEKPQLPHPREQKPSTSDVPRRHKNSDPRGKEVSSGTDATTKKKVQPIYDHEANPTTDRLASLAKSPTKSETSKTAEARRLNPTLVTLPPAIEKLDLWCFTEEEFPQWISPSKLPNLKKLYLRGGMLHSLGEDQKWTVEALRLRFLHYLDHPWEKLTTSFPCLQVVETSDCEKLSSWPCNKEGLWFNPRTAEKNAEDEAKIGSSSI</sequence>
<dbReference type="EMBL" id="CP097510">
    <property type="protein sequence ID" value="URE34208.1"/>
    <property type="molecule type" value="Genomic_DNA"/>
</dbReference>
<dbReference type="GO" id="GO:0006952">
    <property type="term" value="P:defense response"/>
    <property type="evidence" value="ECO:0007669"/>
    <property type="project" value="UniProtKB-KW"/>
</dbReference>
<dbReference type="SUPFAM" id="SSF52047">
    <property type="entry name" value="RNI-like"/>
    <property type="match status" value="1"/>
</dbReference>
<feature type="compositionally biased region" description="Polar residues" evidence="3">
    <location>
        <begin position="606"/>
        <end position="622"/>
    </location>
</feature>
<feature type="domain" description="Disease resistance R13L4/SHOC-2-like LRR" evidence="4">
    <location>
        <begin position="346"/>
        <end position="519"/>
    </location>
</feature>
<organism evidence="5 6">
    <name type="scientific">Musa troglodytarum</name>
    <name type="common">fe'i banana</name>
    <dbReference type="NCBI Taxonomy" id="320322"/>
    <lineage>
        <taxon>Eukaryota</taxon>
        <taxon>Viridiplantae</taxon>
        <taxon>Streptophyta</taxon>
        <taxon>Embryophyta</taxon>
        <taxon>Tracheophyta</taxon>
        <taxon>Spermatophyta</taxon>
        <taxon>Magnoliopsida</taxon>
        <taxon>Liliopsida</taxon>
        <taxon>Zingiberales</taxon>
        <taxon>Musaceae</taxon>
        <taxon>Musa</taxon>
    </lineage>
</organism>
<feature type="compositionally biased region" description="Basic and acidic residues" evidence="3">
    <location>
        <begin position="502"/>
        <end position="515"/>
    </location>
</feature>
<proteinExistence type="predicted"/>
<protein>
    <recommendedName>
        <fullName evidence="4">Disease resistance R13L4/SHOC-2-like LRR domain-containing protein</fullName>
    </recommendedName>
</protein>
<keyword evidence="6" id="KW-1185">Reference proteome</keyword>
<dbReference type="PANTHER" id="PTHR47186:SF54">
    <property type="entry name" value="DISEASE RESISTANCE RPP13-LIKE PROTEIN 4"/>
    <property type="match status" value="1"/>
</dbReference>
<accession>A0A9E7KU72</accession>
<dbReference type="OrthoDB" id="1934998at2759"/>
<dbReference type="PANTHER" id="PTHR47186">
    <property type="entry name" value="LEUCINE-RICH REPEAT-CONTAINING PROTEIN 57"/>
    <property type="match status" value="1"/>
</dbReference>
<dbReference type="Proteomes" id="UP001055439">
    <property type="component" value="Chromosome 8"/>
</dbReference>
<gene>
    <name evidence="5" type="ORF">MUK42_32900</name>
</gene>
<dbReference type="Gene3D" id="3.80.10.10">
    <property type="entry name" value="Ribonuclease Inhibitor"/>
    <property type="match status" value="2"/>
</dbReference>
<feature type="region of interest" description="Disordered" evidence="3">
    <location>
        <begin position="502"/>
        <end position="630"/>
    </location>
</feature>
<evidence type="ECO:0000313" key="6">
    <source>
        <dbReference type="Proteomes" id="UP001055439"/>
    </source>
</evidence>
<dbReference type="Pfam" id="PF23598">
    <property type="entry name" value="LRR_14"/>
    <property type="match status" value="1"/>
</dbReference>
<evidence type="ECO:0000313" key="5">
    <source>
        <dbReference type="EMBL" id="URE34208.1"/>
    </source>
</evidence>
<dbReference type="AlphaFoldDB" id="A0A9E7KU72"/>
<reference evidence="5" key="1">
    <citation type="submission" date="2022-05" db="EMBL/GenBank/DDBJ databases">
        <title>The Musa troglodytarum L. genome provides insights into the mechanism of non-climacteric behaviour and enrichment of carotenoids.</title>
        <authorList>
            <person name="Wang J."/>
        </authorList>
    </citation>
    <scope>NUCLEOTIDE SEQUENCE</scope>
    <source>
        <tissue evidence="5">Leaf</tissue>
    </source>
</reference>